<dbReference type="InterPro" id="IPR006224">
    <property type="entry name" value="PsdUridine_synth_RluA-like_CS"/>
</dbReference>
<sequence>MKRLYKISKEERGILFIKDEQSWDKFVISVDKEIKIQDLLRDELGFSARSISRLKREKNIYVNGKYTKPTLNVDKGDIIEIPIIEEGSDFEGQDLNVRVLYEDFDLVVVDKPPFMVVHPTKSHYQNTLANHLSYHLDQEGQDVRVRFVNRLDMNTSGLVIVAKNAYAHHKLSSDMSDKLVEKEYYAIVNGVPDHKEATIDQPIYRETEDSIKRIVDPKGQRSITHYSLIGSYKDCEGHLISLLRISLETGRTHQIRVHMDYIGHPIVSDELYGQLQDNLIGRQALHARKLVFNQPRMKNEIELVADLPDDMVRLLDKCEKI</sequence>
<dbReference type="SUPFAM" id="SSF55120">
    <property type="entry name" value="Pseudouridine synthase"/>
    <property type="match status" value="1"/>
</dbReference>
<dbReference type="eggNOG" id="COG0564">
    <property type="taxonomic scope" value="Bacteria"/>
</dbReference>
<feature type="active site" evidence="4">
    <location>
        <position position="152"/>
    </location>
</feature>
<evidence type="ECO:0000256" key="3">
    <source>
        <dbReference type="ARBA" id="ARBA00023235"/>
    </source>
</evidence>
<dbReference type="NCBIfam" id="TIGR00005">
    <property type="entry name" value="rluA_subfam"/>
    <property type="match status" value="1"/>
</dbReference>
<dbReference type="PANTHER" id="PTHR21600:SF44">
    <property type="entry name" value="RIBOSOMAL LARGE SUBUNIT PSEUDOURIDINE SYNTHASE D"/>
    <property type="match status" value="1"/>
</dbReference>
<dbReference type="InterPro" id="IPR020103">
    <property type="entry name" value="PsdUridine_synth_cat_dom_sf"/>
</dbReference>
<evidence type="ECO:0000313" key="9">
    <source>
        <dbReference type="Proteomes" id="UP000070326"/>
    </source>
</evidence>
<comment type="caution">
    <text evidence="8">The sequence shown here is derived from an EMBL/GenBank/DDBJ whole genome shotgun (WGS) entry which is preliminary data.</text>
</comment>
<dbReference type="Pfam" id="PF00849">
    <property type="entry name" value="PseudoU_synth_2"/>
    <property type="match status" value="1"/>
</dbReference>
<comment type="function">
    <text evidence="6">Responsible for synthesis of pseudouridine from uracil.</text>
</comment>
<keyword evidence="3 6" id="KW-0413">Isomerase</keyword>
<accession>A0A135YXF8</accession>
<name>A0A135YXF8_9FIRM</name>
<evidence type="ECO:0000256" key="5">
    <source>
        <dbReference type="PROSITE-ProRule" id="PRU00182"/>
    </source>
</evidence>
<dbReference type="EMBL" id="LSQZ01000014">
    <property type="protein sequence ID" value="KXI14085.1"/>
    <property type="molecule type" value="Genomic_DNA"/>
</dbReference>
<dbReference type="PANTHER" id="PTHR21600">
    <property type="entry name" value="MITOCHONDRIAL RNA PSEUDOURIDINE SYNTHASE"/>
    <property type="match status" value="1"/>
</dbReference>
<dbReference type="GO" id="GO:0000455">
    <property type="term" value="P:enzyme-directed rRNA pseudouridine synthesis"/>
    <property type="evidence" value="ECO:0007669"/>
    <property type="project" value="TreeGrafter"/>
</dbReference>
<dbReference type="InterPro" id="IPR006145">
    <property type="entry name" value="PsdUridine_synth_RsuA/RluA"/>
</dbReference>
<dbReference type="InterPro" id="IPR050188">
    <property type="entry name" value="RluA_PseudoU_synthase"/>
</dbReference>
<proteinExistence type="inferred from homology"/>
<dbReference type="AlphaFoldDB" id="A0A135YXF8"/>
<dbReference type="GO" id="GO:0009982">
    <property type="term" value="F:pseudouridine synthase activity"/>
    <property type="evidence" value="ECO:0007669"/>
    <property type="project" value="InterPro"/>
</dbReference>
<dbReference type="PROSITE" id="PS01129">
    <property type="entry name" value="PSI_RLU"/>
    <property type="match status" value="1"/>
</dbReference>
<dbReference type="Gene3D" id="3.30.2350.10">
    <property type="entry name" value="Pseudouridine synthase"/>
    <property type="match status" value="1"/>
</dbReference>
<evidence type="ECO:0000259" key="7">
    <source>
        <dbReference type="Pfam" id="PF00849"/>
    </source>
</evidence>
<protein>
    <recommendedName>
        <fullName evidence="6">Pseudouridine synthase</fullName>
        <ecNumber evidence="6">5.4.99.-</ecNumber>
    </recommendedName>
</protein>
<dbReference type="EC" id="5.4.99.-" evidence="6"/>
<evidence type="ECO:0000313" key="8">
    <source>
        <dbReference type="EMBL" id="KXI14085.1"/>
    </source>
</evidence>
<dbReference type="PATRIC" id="fig|1261.5.peg.422"/>
<evidence type="ECO:0000256" key="6">
    <source>
        <dbReference type="RuleBase" id="RU362028"/>
    </source>
</evidence>
<dbReference type="GO" id="GO:0003723">
    <property type="term" value="F:RNA binding"/>
    <property type="evidence" value="ECO:0007669"/>
    <property type="project" value="UniProtKB-KW"/>
</dbReference>
<comment type="similarity">
    <text evidence="2 6">Belongs to the pseudouridine synthase RluA family.</text>
</comment>
<evidence type="ECO:0000256" key="2">
    <source>
        <dbReference type="ARBA" id="ARBA00010876"/>
    </source>
</evidence>
<comment type="catalytic activity">
    <reaction evidence="1 6">
        <text>a uridine in RNA = a pseudouridine in RNA</text>
        <dbReference type="Rhea" id="RHEA:48348"/>
        <dbReference type="Rhea" id="RHEA-COMP:12068"/>
        <dbReference type="Rhea" id="RHEA-COMP:12069"/>
        <dbReference type="ChEBI" id="CHEBI:65314"/>
        <dbReference type="ChEBI" id="CHEBI:65315"/>
    </reaction>
</comment>
<dbReference type="GO" id="GO:0140098">
    <property type="term" value="F:catalytic activity, acting on RNA"/>
    <property type="evidence" value="ECO:0007669"/>
    <property type="project" value="UniProtKB-ARBA"/>
</dbReference>
<dbReference type="CDD" id="cd02869">
    <property type="entry name" value="PseudoU_synth_RluA_like"/>
    <property type="match status" value="1"/>
</dbReference>
<keyword evidence="5" id="KW-0694">RNA-binding</keyword>
<reference evidence="8 9" key="1">
    <citation type="submission" date="2016-02" db="EMBL/GenBank/DDBJ databases">
        <authorList>
            <person name="Wen L."/>
            <person name="He K."/>
            <person name="Yang H."/>
        </authorList>
    </citation>
    <scope>NUCLEOTIDE SEQUENCE [LARGE SCALE GENOMIC DNA]</scope>
    <source>
        <strain evidence="8 9">MJR8628A</strain>
    </source>
</reference>
<dbReference type="PROSITE" id="PS50889">
    <property type="entry name" value="S4"/>
    <property type="match status" value="1"/>
</dbReference>
<dbReference type="InterPro" id="IPR006225">
    <property type="entry name" value="PsdUridine_synth_RluC/D"/>
</dbReference>
<organism evidence="8 9">
    <name type="scientific">Peptostreptococcus anaerobius</name>
    <dbReference type="NCBI Taxonomy" id="1261"/>
    <lineage>
        <taxon>Bacteria</taxon>
        <taxon>Bacillati</taxon>
        <taxon>Bacillota</taxon>
        <taxon>Clostridia</taxon>
        <taxon>Peptostreptococcales</taxon>
        <taxon>Peptostreptococcaceae</taxon>
        <taxon>Peptostreptococcus</taxon>
    </lineage>
</organism>
<dbReference type="Proteomes" id="UP000070326">
    <property type="component" value="Unassembled WGS sequence"/>
</dbReference>
<dbReference type="STRING" id="1261.HMPREF3195_00416"/>
<evidence type="ECO:0000256" key="4">
    <source>
        <dbReference type="PIRSR" id="PIRSR606225-1"/>
    </source>
</evidence>
<feature type="domain" description="Pseudouridine synthase RsuA/RluA-like" evidence="7">
    <location>
        <begin position="105"/>
        <end position="259"/>
    </location>
</feature>
<gene>
    <name evidence="8" type="ORF">HMPREF3195_00416</name>
</gene>
<evidence type="ECO:0000256" key="1">
    <source>
        <dbReference type="ARBA" id="ARBA00000073"/>
    </source>
</evidence>